<evidence type="ECO:0000313" key="4">
    <source>
        <dbReference type="Proteomes" id="UP000315017"/>
    </source>
</evidence>
<dbReference type="KEGG" id="aagg:ETAA8_68190"/>
<reference evidence="3 4" key="1">
    <citation type="submission" date="2019-02" db="EMBL/GenBank/DDBJ databases">
        <title>Deep-cultivation of Planctomycetes and their phenomic and genomic characterization uncovers novel biology.</title>
        <authorList>
            <person name="Wiegand S."/>
            <person name="Jogler M."/>
            <person name="Boedeker C."/>
            <person name="Pinto D."/>
            <person name="Vollmers J."/>
            <person name="Rivas-Marin E."/>
            <person name="Kohn T."/>
            <person name="Peeters S.H."/>
            <person name="Heuer A."/>
            <person name="Rast P."/>
            <person name="Oberbeckmann S."/>
            <person name="Bunk B."/>
            <person name="Jeske O."/>
            <person name="Meyerdierks A."/>
            <person name="Storesund J.E."/>
            <person name="Kallscheuer N."/>
            <person name="Luecker S."/>
            <person name="Lage O.M."/>
            <person name="Pohl T."/>
            <person name="Merkel B.J."/>
            <person name="Hornburger P."/>
            <person name="Mueller R.-W."/>
            <person name="Bruemmer F."/>
            <person name="Labrenz M."/>
            <person name="Spormann A.M."/>
            <person name="Op den Camp H."/>
            <person name="Overmann J."/>
            <person name="Amann R."/>
            <person name="Jetten M.S.M."/>
            <person name="Mascher T."/>
            <person name="Medema M.H."/>
            <person name="Devos D.P."/>
            <person name="Kaster A.-K."/>
            <person name="Ovreas L."/>
            <person name="Rohde M."/>
            <person name="Galperin M.Y."/>
            <person name="Jogler C."/>
        </authorList>
    </citation>
    <scope>NUCLEOTIDE SEQUENCE [LARGE SCALE GENOMIC DNA]</scope>
    <source>
        <strain evidence="3 4">ETA_A8</strain>
    </source>
</reference>
<dbReference type="RefSeq" id="WP_145099159.1">
    <property type="nucleotide sequence ID" value="NZ_CP036274.1"/>
</dbReference>
<feature type="chain" id="PRO_5021931225" evidence="1">
    <location>
        <begin position="26"/>
        <end position="489"/>
    </location>
</feature>
<protein>
    <submittedName>
        <fullName evidence="3">Neutral/alkaline non-lysosomal ceramidase</fullName>
    </submittedName>
</protein>
<proteinExistence type="predicted"/>
<dbReference type="EMBL" id="CP036274">
    <property type="protein sequence ID" value="QDU31659.1"/>
    <property type="molecule type" value="Genomic_DNA"/>
</dbReference>
<evidence type="ECO:0000259" key="2">
    <source>
        <dbReference type="Pfam" id="PF04734"/>
    </source>
</evidence>
<accession>A0A517YN62</accession>
<keyword evidence="4" id="KW-1185">Reference proteome</keyword>
<evidence type="ECO:0000256" key="1">
    <source>
        <dbReference type="SAM" id="SignalP"/>
    </source>
</evidence>
<dbReference type="OrthoDB" id="9790058at2"/>
<dbReference type="InterPro" id="IPR031329">
    <property type="entry name" value="NEUT/ALK_ceramidase_N"/>
</dbReference>
<sequence length="489" mass="53521" precursor="true">MLPALKPASFAVGLICALISSPLWGAEVFQAGAATSNITPPLGLEIVGGFVPYPSKHIHDELNARCLVLDDGKTKLAIVVCDLLGIHRVVSDEARKLIAEKSGIPREQVLISATHTHSASSALGKNRLQHDQTVDEYQAFVAQRIADGVARALNNCRPAQIAFSKVDVPEHVFNRRWHMKPGTAPVNPFGEVEAVKMNPPGGSPNLIEPAGPTDPTVSFVSVREPNGRPISVFATYSLHYVGGVGKEHISADYYGVCCEHLKQLLAADQKPEQTSNQALDVPPFVAVLANGTSGDINNNNFVKPRGRKEPYEQIRYVAEDVATKIHTAMKELKYQDHVSLAAAYREPTITWRKPTDEQKKWATETIAAGPKSKSDLSFIYAERAMRLAAYPETTTVPVQLFRIGDVCIGTMPCEVFCEIGLEFKARNPFANSFLVSLAHGYLGYLPTPRQHRLGGYETWIGTNRLEPTASDKLTEELLKMAAEVQPPKK</sequence>
<evidence type="ECO:0000313" key="3">
    <source>
        <dbReference type="EMBL" id="QDU31659.1"/>
    </source>
</evidence>
<name>A0A517YN62_9BACT</name>
<keyword evidence="1" id="KW-0732">Signal</keyword>
<dbReference type="Pfam" id="PF04734">
    <property type="entry name" value="Ceramidase_alk"/>
    <property type="match status" value="1"/>
</dbReference>
<feature type="domain" description="Neutral/alkaline non-lysosomal ceramidase N-terminal" evidence="2">
    <location>
        <begin position="55"/>
        <end position="299"/>
    </location>
</feature>
<feature type="signal peptide" evidence="1">
    <location>
        <begin position="1"/>
        <end position="25"/>
    </location>
</feature>
<organism evidence="3 4">
    <name type="scientific">Anatilimnocola aggregata</name>
    <dbReference type="NCBI Taxonomy" id="2528021"/>
    <lineage>
        <taxon>Bacteria</taxon>
        <taxon>Pseudomonadati</taxon>
        <taxon>Planctomycetota</taxon>
        <taxon>Planctomycetia</taxon>
        <taxon>Pirellulales</taxon>
        <taxon>Pirellulaceae</taxon>
        <taxon>Anatilimnocola</taxon>
    </lineage>
</organism>
<dbReference type="Proteomes" id="UP000315017">
    <property type="component" value="Chromosome"/>
</dbReference>
<gene>
    <name evidence="3" type="ORF">ETAA8_68190</name>
</gene>
<dbReference type="AlphaFoldDB" id="A0A517YN62"/>